<dbReference type="Proteomes" id="UP000605970">
    <property type="component" value="Unassembled WGS sequence"/>
</dbReference>
<evidence type="ECO:0000313" key="3">
    <source>
        <dbReference type="Proteomes" id="UP000605970"/>
    </source>
</evidence>
<sequence length="607" mass="71129">MLILFLFILIVFQLIIGIHSDQNPDATYEACGDSCPFSPFKICPNRCINFNGNKNSKCWEKFCKICNKKFNNNFLPDTQQTAGESSSSNWGQNENLDEQISSVQNDPNYYNTWDEIVTPLPTEFQAMNLNEVHLTVDDEALSNQFLAYIKLNLNKNDRNKEDDYELLMMFYRRIILNAYHTCTILQYPTLYQTKPLIFYLCTKIEHLKTNIELIINLKQNNYDYKEFWRTTVFYTSDYESGNESVINPFGSDKFRKIWDKNYDLIHPKEDQKIGDWRVPRIKKLNGHVKQKYQLGVEQLKIYKQLLQHTNDEAFDEEGNPRFTDFTQFHKLPDDIRSKIKCKIASDCLKQAQINATECTVGIHLLCLRGTPYVDGYSLRTGLSIFAIELFITSFDIEEFDHLVGLKIVPWTQLLCEKVERIDQTYIKITSYFKSYDALFTVEFVKMSIYLYNYYTGKSKFCEENVTQKRYNELNGKINLRINSDNEKQRLINLQKLNDYIDEMIGNGLKFLPFLKNFEFDSELLKKFPPEIKKKIKQNIYQNLKDIGCEITLAVKTLCEQVSVNCNQIKPALSIFAVDIFITSIMANDFDKLAGKWPIAIFKNFDEN</sequence>
<protein>
    <submittedName>
        <fullName evidence="2">Uncharacterized protein</fullName>
    </submittedName>
</protein>
<organism evidence="2 3">
    <name type="scientific">Meloidogyne graminicola</name>
    <dbReference type="NCBI Taxonomy" id="189291"/>
    <lineage>
        <taxon>Eukaryota</taxon>
        <taxon>Metazoa</taxon>
        <taxon>Ecdysozoa</taxon>
        <taxon>Nematoda</taxon>
        <taxon>Chromadorea</taxon>
        <taxon>Rhabditida</taxon>
        <taxon>Tylenchina</taxon>
        <taxon>Tylenchomorpha</taxon>
        <taxon>Tylenchoidea</taxon>
        <taxon>Meloidogynidae</taxon>
        <taxon>Meloidogyninae</taxon>
        <taxon>Meloidogyne</taxon>
    </lineage>
</organism>
<accession>A0A8S9ZWX6</accession>
<proteinExistence type="predicted"/>
<evidence type="ECO:0000313" key="2">
    <source>
        <dbReference type="EMBL" id="KAF7637564.1"/>
    </source>
</evidence>
<gene>
    <name evidence="2" type="ORF">Mgra_00003082</name>
</gene>
<dbReference type="AlphaFoldDB" id="A0A8S9ZWX6"/>
<reference evidence="2" key="1">
    <citation type="journal article" date="2020" name="Ecol. Evol.">
        <title>Genome structure and content of the rice root-knot nematode (Meloidogyne graminicola).</title>
        <authorList>
            <person name="Phan N.T."/>
            <person name="Danchin E.G.J."/>
            <person name="Klopp C."/>
            <person name="Perfus-Barbeoch L."/>
            <person name="Kozlowski D.K."/>
            <person name="Koutsovoulos G.D."/>
            <person name="Lopez-Roques C."/>
            <person name="Bouchez O."/>
            <person name="Zahm M."/>
            <person name="Besnard G."/>
            <person name="Bellafiore S."/>
        </authorList>
    </citation>
    <scope>NUCLEOTIDE SEQUENCE</scope>
    <source>
        <strain evidence="2">VN-18</strain>
    </source>
</reference>
<keyword evidence="1" id="KW-0732">Signal</keyword>
<dbReference type="EMBL" id="JABEBT010000019">
    <property type="protein sequence ID" value="KAF7637564.1"/>
    <property type="molecule type" value="Genomic_DNA"/>
</dbReference>
<comment type="caution">
    <text evidence="2">The sequence shown here is derived from an EMBL/GenBank/DDBJ whole genome shotgun (WGS) entry which is preliminary data.</text>
</comment>
<feature type="signal peptide" evidence="1">
    <location>
        <begin position="1"/>
        <end position="20"/>
    </location>
</feature>
<name>A0A8S9ZWX6_9BILA</name>
<feature type="chain" id="PRO_5035914242" evidence="1">
    <location>
        <begin position="21"/>
        <end position="607"/>
    </location>
</feature>
<evidence type="ECO:0000256" key="1">
    <source>
        <dbReference type="SAM" id="SignalP"/>
    </source>
</evidence>
<keyword evidence="3" id="KW-1185">Reference proteome</keyword>